<dbReference type="OrthoDB" id="9807407at2"/>
<evidence type="ECO:0000313" key="3">
    <source>
        <dbReference type="Proteomes" id="UP000321058"/>
    </source>
</evidence>
<comment type="caution">
    <text evidence="2">The sequence shown here is derived from an EMBL/GenBank/DDBJ whole genome shotgun (WGS) entry which is preliminary data.</text>
</comment>
<dbReference type="InterPro" id="IPR029068">
    <property type="entry name" value="Glyas_Bleomycin-R_OHBP_Dase"/>
</dbReference>
<dbReference type="PANTHER" id="PTHR35006:SF1">
    <property type="entry name" value="BLL2941 PROTEIN"/>
    <property type="match status" value="1"/>
</dbReference>
<dbReference type="Pfam" id="PF00903">
    <property type="entry name" value="Glyoxalase"/>
    <property type="match status" value="1"/>
</dbReference>
<reference evidence="2 3" key="1">
    <citation type="submission" date="2019-07" db="EMBL/GenBank/DDBJ databases">
        <title>Whole genome shotgun sequence of Reyranella soli NBRC 108950.</title>
        <authorList>
            <person name="Hosoyama A."/>
            <person name="Uohara A."/>
            <person name="Ohji S."/>
            <person name="Ichikawa N."/>
        </authorList>
    </citation>
    <scope>NUCLEOTIDE SEQUENCE [LARGE SCALE GENOMIC DNA]</scope>
    <source>
        <strain evidence="2 3">NBRC 108950</strain>
    </source>
</reference>
<dbReference type="InterPro" id="IPR004360">
    <property type="entry name" value="Glyas_Fos-R_dOase_dom"/>
</dbReference>
<dbReference type="AlphaFoldDB" id="A0A512NMQ3"/>
<name>A0A512NMQ3_9HYPH</name>
<proteinExistence type="predicted"/>
<protein>
    <recommendedName>
        <fullName evidence="1">VOC domain-containing protein</fullName>
    </recommendedName>
</protein>
<evidence type="ECO:0000313" key="2">
    <source>
        <dbReference type="EMBL" id="GEP60243.1"/>
    </source>
</evidence>
<gene>
    <name evidence="2" type="ORF">RSO01_74090</name>
</gene>
<dbReference type="EMBL" id="BKAJ01000155">
    <property type="protein sequence ID" value="GEP60243.1"/>
    <property type="molecule type" value="Genomic_DNA"/>
</dbReference>
<feature type="domain" description="VOC" evidence="1">
    <location>
        <begin position="1"/>
        <end position="123"/>
    </location>
</feature>
<dbReference type="PANTHER" id="PTHR35006">
    <property type="entry name" value="GLYOXALASE FAMILY PROTEIN (AFU_ORTHOLOGUE AFUA_5G14830)"/>
    <property type="match status" value="1"/>
</dbReference>
<dbReference type="Gene3D" id="3.10.180.10">
    <property type="entry name" value="2,3-Dihydroxybiphenyl 1,2-Dioxygenase, domain 1"/>
    <property type="match status" value="1"/>
</dbReference>
<dbReference type="CDD" id="cd07262">
    <property type="entry name" value="VOC_like"/>
    <property type="match status" value="1"/>
</dbReference>
<sequence length="124" mass="13166">MFSHIFVGADDVRLSKKFYDAVLGALGVPEGKIDPKGRVSYRTPTGTFGITEPIDGNAATYADGGTIGFACDSVEKVDAFHEAGASGGKSIEDPPGWREGGTARIYLAYLRDPFGNKICALYRG</sequence>
<accession>A0A512NMQ3</accession>
<organism evidence="2 3">
    <name type="scientific">Reyranella soli</name>
    <dbReference type="NCBI Taxonomy" id="1230389"/>
    <lineage>
        <taxon>Bacteria</taxon>
        <taxon>Pseudomonadati</taxon>
        <taxon>Pseudomonadota</taxon>
        <taxon>Alphaproteobacteria</taxon>
        <taxon>Hyphomicrobiales</taxon>
        <taxon>Reyranellaceae</taxon>
        <taxon>Reyranella</taxon>
    </lineage>
</organism>
<keyword evidence="3" id="KW-1185">Reference proteome</keyword>
<dbReference type="Proteomes" id="UP000321058">
    <property type="component" value="Unassembled WGS sequence"/>
</dbReference>
<evidence type="ECO:0000259" key="1">
    <source>
        <dbReference type="PROSITE" id="PS51819"/>
    </source>
</evidence>
<dbReference type="PROSITE" id="PS51819">
    <property type="entry name" value="VOC"/>
    <property type="match status" value="1"/>
</dbReference>
<dbReference type="InterPro" id="IPR037523">
    <property type="entry name" value="VOC_core"/>
</dbReference>
<dbReference type="RefSeq" id="WP_147155598.1">
    <property type="nucleotide sequence ID" value="NZ_BKAJ01000155.1"/>
</dbReference>
<dbReference type="SUPFAM" id="SSF54593">
    <property type="entry name" value="Glyoxalase/Bleomycin resistance protein/Dihydroxybiphenyl dioxygenase"/>
    <property type="match status" value="1"/>
</dbReference>